<dbReference type="Pfam" id="PF14529">
    <property type="entry name" value="Exo_endo_phos_2"/>
    <property type="match status" value="1"/>
</dbReference>
<dbReference type="GO" id="GO:0003824">
    <property type="term" value="F:catalytic activity"/>
    <property type="evidence" value="ECO:0007669"/>
    <property type="project" value="InterPro"/>
</dbReference>
<dbReference type="InterPro" id="IPR000477">
    <property type="entry name" value="RT_dom"/>
</dbReference>
<organism evidence="2">
    <name type="scientific">Homalodisca liturata</name>
    <dbReference type="NCBI Taxonomy" id="320908"/>
    <lineage>
        <taxon>Eukaryota</taxon>
        <taxon>Metazoa</taxon>
        <taxon>Ecdysozoa</taxon>
        <taxon>Arthropoda</taxon>
        <taxon>Hexapoda</taxon>
        <taxon>Insecta</taxon>
        <taxon>Pterygota</taxon>
        <taxon>Neoptera</taxon>
        <taxon>Paraneoptera</taxon>
        <taxon>Hemiptera</taxon>
        <taxon>Auchenorrhyncha</taxon>
        <taxon>Membracoidea</taxon>
        <taxon>Cicadellidae</taxon>
        <taxon>Cicadellinae</taxon>
        <taxon>Proconiini</taxon>
        <taxon>Homalodisca</taxon>
    </lineage>
</organism>
<feature type="non-terminal residue" evidence="2">
    <location>
        <position position="538"/>
    </location>
</feature>
<dbReference type="PROSITE" id="PS50878">
    <property type="entry name" value="RT_POL"/>
    <property type="match status" value="1"/>
</dbReference>
<dbReference type="SUPFAM" id="SSF56672">
    <property type="entry name" value="DNA/RNA polymerases"/>
    <property type="match status" value="1"/>
</dbReference>
<dbReference type="GO" id="GO:0071897">
    <property type="term" value="P:DNA biosynthetic process"/>
    <property type="evidence" value="ECO:0007669"/>
    <property type="project" value="UniProtKB-ARBA"/>
</dbReference>
<dbReference type="AlphaFoldDB" id="A0A1B6HPE6"/>
<dbReference type="PANTHER" id="PTHR47510">
    <property type="entry name" value="REVERSE TRANSCRIPTASE DOMAIN-CONTAINING PROTEIN"/>
    <property type="match status" value="1"/>
</dbReference>
<dbReference type="EMBL" id="GECU01031156">
    <property type="protein sequence ID" value="JAS76550.1"/>
    <property type="molecule type" value="Transcribed_RNA"/>
</dbReference>
<gene>
    <name evidence="2" type="ORF">g.46101</name>
</gene>
<protein>
    <recommendedName>
        <fullName evidence="1">Reverse transcriptase domain-containing protein</fullName>
    </recommendedName>
</protein>
<dbReference type="SUPFAM" id="SSF56219">
    <property type="entry name" value="DNase I-like"/>
    <property type="match status" value="1"/>
</dbReference>
<evidence type="ECO:0000313" key="2">
    <source>
        <dbReference type="EMBL" id="JAS76550.1"/>
    </source>
</evidence>
<name>A0A1B6HPE6_9HEMI</name>
<reference evidence="2" key="1">
    <citation type="submission" date="2015-11" db="EMBL/GenBank/DDBJ databases">
        <title>De novo transcriptome assembly of four potential Pierce s Disease insect vectors from Arizona vineyards.</title>
        <authorList>
            <person name="Tassone E.E."/>
        </authorList>
    </citation>
    <scope>NUCLEOTIDE SEQUENCE</scope>
</reference>
<accession>A0A1B6HPE6</accession>
<dbReference type="InterPro" id="IPR043502">
    <property type="entry name" value="DNA/RNA_pol_sf"/>
</dbReference>
<proteinExistence type="predicted"/>
<dbReference type="InterPro" id="IPR036691">
    <property type="entry name" value="Endo/exonu/phosph_ase_sf"/>
</dbReference>
<dbReference type="PANTHER" id="PTHR47510:SF3">
    <property type="entry name" value="ENDO_EXONUCLEASE_PHOSPHATASE DOMAIN-CONTAINING PROTEIN"/>
    <property type="match status" value="1"/>
</dbReference>
<dbReference type="Gene3D" id="3.60.10.10">
    <property type="entry name" value="Endonuclease/exonuclease/phosphatase"/>
    <property type="match status" value="1"/>
</dbReference>
<dbReference type="Pfam" id="PF00078">
    <property type="entry name" value="RVT_1"/>
    <property type="match status" value="1"/>
</dbReference>
<feature type="domain" description="Reverse transcriptase" evidence="1">
    <location>
        <begin position="395"/>
        <end position="538"/>
    </location>
</feature>
<sequence>MTCELAAVVLPVLKTVVVAVYRSPAGSLASFYEKLHDVFAFLYCIKMNIIVVGDFNVNFMADNEETHELLNLIDSFGLNVTVSGITRPNTNSCGTAGSCIDNLLTSLHPDRGQSSVLHNPASDHNIIFFVADIETDGSTGSSLILKHLTRPLSLSGVSFFVHYLSQINWLDVYSLNLSINLKFKMFLDLFLWALNCAAPIKNLKLKAKSSCTRWYHDGLVKLKSELDRLYFITQNTIKDKKDVMAKYRSLKAVYKREINRAKLCYNNSVIDRSKNKSKAAWGIIKKSAKVNSRPVPKSHFLSPDTFNDFFVSSVEDTCKNIGNSTYDYFYYLDKSCNSETINCNFSFKEIKVEETYGAILSLSNSTCLDVFGINAHVLKAAAEHICEVLTYLFNECINSGTYPDIFKISKVIPVHKKGPMDKHCNYRPISIIPAVSKVFERLVHGQIVAYLESNKLFSDCQFGFRSNRSTIKAVQALVSACFDGLEQKNVVNFRSYDLSKAFDTVEHSILVNKLKFYGFNQLVLDFFNSYLTNRSQCV</sequence>
<dbReference type="InterPro" id="IPR005135">
    <property type="entry name" value="Endo/exonuclease/phosphatase"/>
</dbReference>
<evidence type="ECO:0000259" key="1">
    <source>
        <dbReference type="PROSITE" id="PS50878"/>
    </source>
</evidence>